<protein>
    <recommendedName>
        <fullName evidence="2">Hpc2-related domain-containing protein</fullName>
    </recommendedName>
</protein>
<feature type="compositionally biased region" description="Basic and acidic residues" evidence="1">
    <location>
        <begin position="471"/>
        <end position="480"/>
    </location>
</feature>
<evidence type="ECO:0000313" key="3">
    <source>
        <dbReference type="EMBL" id="EFJ31533.1"/>
    </source>
</evidence>
<accession>D8R7I6</accession>
<keyword evidence="4" id="KW-1185">Reference proteome</keyword>
<evidence type="ECO:0000256" key="1">
    <source>
        <dbReference type="SAM" id="MobiDB-lite"/>
    </source>
</evidence>
<proteinExistence type="predicted"/>
<gene>
    <name evidence="3" type="ORF">SELMODRAFT_408197</name>
</gene>
<feature type="region of interest" description="Disordered" evidence="1">
    <location>
        <begin position="229"/>
        <end position="251"/>
    </location>
</feature>
<dbReference type="HOGENOM" id="CLU_469633_0_0_1"/>
<feature type="domain" description="Hpc2-related" evidence="2">
    <location>
        <begin position="105"/>
        <end position="146"/>
    </location>
</feature>
<evidence type="ECO:0000259" key="2">
    <source>
        <dbReference type="Pfam" id="PF08729"/>
    </source>
</evidence>
<reference evidence="3 4" key="1">
    <citation type="journal article" date="2011" name="Science">
        <title>The Selaginella genome identifies genetic changes associated with the evolution of vascular plants.</title>
        <authorList>
            <person name="Banks J.A."/>
            <person name="Nishiyama T."/>
            <person name="Hasebe M."/>
            <person name="Bowman J.L."/>
            <person name="Gribskov M."/>
            <person name="dePamphilis C."/>
            <person name="Albert V.A."/>
            <person name="Aono N."/>
            <person name="Aoyama T."/>
            <person name="Ambrose B.A."/>
            <person name="Ashton N.W."/>
            <person name="Axtell M.J."/>
            <person name="Barker E."/>
            <person name="Barker M.S."/>
            <person name="Bennetzen J.L."/>
            <person name="Bonawitz N.D."/>
            <person name="Chapple C."/>
            <person name="Cheng C."/>
            <person name="Correa L.G."/>
            <person name="Dacre M."/>
            <person name="DeBarry J."/>
            <person name="Dreyer I."/>
            <person name="Elias M."/>
            <person name="Engstrom E.M."/>
            <person name="Estelle M."/>
            <person name="Feng L."/>
            <person name="Finet C."/>
            <person name="Floyd S.K."/>
            <person name="Frommer W.B."/>
            <person name="Fujita T."/>
            <person name="Gramzow L."/>
            <person name="Gutensohn M."/>
            <person name="Harholt J."/>
            <person name="Hattori M."/>
            <person name="Heyl A."/>
            <person name="Hirai T."/>
            <person name="Hiwatashi Y."/>
            <person name="Ishikawa M."/>
            <person name="Iwata M."/>
            <person name="Karol K.G."/>
            <person name="Koehler B."/>
            <person name="Kolukisaoglu U."/>
            <person name="Kubo M."/>
            <person name="Kurata T."/>
            <person name="Lalonde S."/>
            <person name="Li K."/>
            <person name="Li Y."/>
            <person name="Litt A."/>
            <person name="Lyons E."/>
            <person name="Manning G."/>
            <person name="Maruyama T."/>
            <person name="Michael T.P."/>
            <person name="Mikami K."/>
            <person name="Miyazaki S."/>
            <person name="Morinaga S."/>
            <person name="Murata T."/>
            <person name="Mueller-Roeber B."/>
            <person name="Nelson D.R."/>
            <person name="Obara M."/>
            <person name="Oguri Y."/>
            <person name="Olmstead R.G."/>
            <person name="Onodera N."/>
            <person name="Petersen B.L."/>
            <person name="Pils B."/>
            <person name="Prigge M."/>
            <person name="Rensing S.A."/>
            <person name="Riano-Pachon D.M."/>
            <person name="Roberts A.W."/>
            <person name="Sato Y."/>
            <person name="Scheller H.V."/>
            <person name="Schulz B."/>
            <person name="Schulz C."/>
            <person name="Shakirov E.V."/>
            <person name="Shibagaki N."/>
            <person name="Shinohara N."/>
            <person name="Shippen D.E."/>
            <person name="Soerensen I."/>
            <person name="Sotooka R."/>
            <person name="Sugimoto N."/>
            <person name="Sugita M."/>
            <person name="Sumikawa N."/>
            <person name="Tanurdzic M."/>
            <person name="Theissen G."/>
            <person name="Ulvskov P."/>
            <person name="Wakazuki S."/>
            <person name="Weng J.K."/>
            <person name="Willats W.W."/>
            <person name="Wipf D."/>
            <person name="Wolf P.G."/>
            <person name="Yang L."/>
            <person name="Zimmer A.D."/>
            <person name="Zhu Q."/>
            <person name="Mitros T."/>
            <person name="Hellsten U."/>
            <person name="Loque D."/>
            <person name="Otillar R."/>
            <person name="Salamov A."/>
            <person name="Schmutz J."/>
            <person name="Shapiro H."/>
            <person name="Lindquist E."/>
            <person name="Lucas S."/>
            <person name="Rokhsar D."/>
            <person name="Grigoriev I.V."/>
        </authorList>
    </citation>
    <scope>NUCLEOTIDE SEQUENCE [LARGE SCALE GENOMIC DNA]</scope>
</reference>
<dbReference type="STRING" id="88036.D8R7I6"/>
<dbReference type="PANTHER" id="PTHR21669">
    <property type="entry name" value="CAPZ-INTERACTING PROTEIN AND RELATED PROTEINS"/>
    <property type="match status" value="1"/>
</dbReference>
<organism evidence="4">
    <name type="scientific">Selaginella moellendorffii</name>
    <name type="common">Spikemoss</name>
    <dbReference type="NCBI Taxonomy" id="88036"/>
    <lineage>
        <taxon>Eukaryota</taxon>
        <taxon>Viridiplantae</taxon>
        <taxon>Streptophyta</taxon>
        <taxon>Embryophyta</taxon>
        <taxon>Tracheophyta</taxon>
        <taxon>Lycopodiopsida</taxon>
        <taxon>Selaginellales</taxon>
        <taxon>Selaginellaceae</taxon>
        <taxon>Selaginella</taxon>
    </lineage>
</organism>
<dbReference type="EMBL" id="GL377573">
    <property type="protein sequence ID" value="EFJ31533.1"/>
    <property type="molecule type" value="Genomic_DNA"/>
</dbReference>
<dbReference type="GO" id="GO:0006325">
    <property type="term" value="P:chromatin organization"/>
    <property type="evidence" value="ECO:0000318"/>
    <property type="project" value="GO_Central"/>
</dbReference>
<sequence length="577" mass="65076">MGERCWLEMESFPARQRFHVESERGSVEVSWSKLQKLLPTNAVATSANLLATTRPGLDSRIAPEVAAAHKDGRMNAVIEKIERLYQGHSEDDEGGDEDDKTTCVPAEEDYDTEDTFIDDEDLDEYFEVNRTKTKHTGFYVNKGSLEKRAVEGKSLDEASGLKVYKKRKRPAQERPPASKKAKSDDEDAVKAPQANNKKASFTKTIKACATKGPLAERNNGLCIDPSNTTIASDEIKTPPKESSPGRKTGPKLTMLDRAIQELEKEVADRCPPSMEKNHETEYKKRIPKEVKARLAKVARLAQKQSKIGPEELLNVLMKIMGHLMQIRSLKRNLKEMAELGISAQKEKQSKLETMKKEIVDMLKSRITPQQSAQQCEEATCDGRYRWDAPTEDRISDFYELYVEGIDEHKSAATKKFYAELAELWPEGWMDSNGIKNAVLRAKERKKGAMKQAKLDERKRKKATVTTPKSVKKLESPPKTLELQEHYQEQRREEHEEAREEVVVEGVRSSMSIAVMNPASSTTPWRDCPSGNGGVVMPSSLRQIKRKLLDKASNRSFCDSITPPPSSLMWMVKDPKPG</sequence>
<dbReference type="Proteomes" id="UP000001514">
    <property type="component" value="Unassembled WGS sequence"/>
</dbReference>
<dbReference type="KEGG" id="smo:SELMODRAFT_408197"/>
<dbReference type="InterPro" id="IPR014840">
    <property type="entry name" value="HRD"/>
</dbReference>
<dbReference type="OMA" id="HMINIEM"/>
<evidence type="ECO:0000313" key="4">
    <source>
        <dbReference type="Proteomes" id="UP000001514"/>
    </source>
</evidence>
<dbReference type="Pfam" id="PF08729">
    <property type="entry name" value="HUN"/>
    <property type="match status" value="1"/>
</dbReference>
<dbReference type="Gramene" id="EFJ31533">
    <property type="protein sequence ID" value="EFJ31533"/>
    <property type="gene ID" value="SELMODRAFT_408197"/>
</dbReference>
<dbReference type="PANTHER" id="PTHR21669:SF28">
    <property type="entry name" value="YEMANUCLEIN"/>
    <property type="match status" value="1"/>
</dbReference>
<feature type="region of interest" description="Disordered" evidence="1">
    <location>
        <begin position="444"/>
        <end position="480"/>
    </location>
</feature>
<name>D8R7I6_SELML</name>
<dbReference type="eggNOG" id="ENOG502QRNW">
    <property type="taxonomic scope" value="Eukaryota"/>
</dbReference>
<dbReference type="GO" id="GO:0005634">
    <property type="term" value="C:nucleus"/>
    <property type="evidence" value="ECO:0000318"/>
    <property type="project" value="GO_Central"/>
</dbReference>
<dbReference type="AlphaFoldDB" id="D8R7I6"/>
<feature type="region of interest" description="Disordered" evidence="1">
    <location>
        <begin position="161"/>
        <end position="198"/>
    </location>
</feature>
<dbReference type="InParanoid" id="D8R7I6"/>